<reference evidence="2 3" key="1">
    <citation type="journal article" date="2019" name="Nat. Ecol. Evol.">
        <title>Megaphylogeny resolves global patterns of mushroom evolution.</title>
        <authorList>
            <person name="Varga T."/>
            <person name="Krizsan K."/>
            <person name="Foldi C."/>
            <person name="Dima B."/>
            <person name="Sanchez-Garcia M."/>
            <person name="Sanchez-Ramirez S."/>
            <person name="Szollosi G.J."/>
            <person name="Szarkandi J.G."/>
            <person name="Papp V."/>
            <person name="Albert L."/>
            <person name="Andreopoulos W."/>
            <person name="Angelini C."/>
            <person name="Antonin V."/>
            <person name="Barry K.W."/>
            <person name="Bougher N.L."/>
            <person name="Buchanan P."/>
            <person name="Buyck B."/>
            <person name="Bense V."/>
            <person name="Catcheside P."/>
            <person name="Chovatia M."/>
            <person name="Cooper J."/>
            <person name="Damon W."/>
            <person name="Desjardin D."/>
            <person name="Finy P."/>
            <person name="Geml J."/>
            <person name="Haridas S."/>
            <person name="Hughes K."/>
            <person name="Justo A."/>
            <person name="Karasinski D."/>
            <person name="Kautmanova I."/>
            <person name="Kiss B."/>
            <person name="Kocsube S."/>
            <person name="Kotiranta H."/>
            <person name="LaButti K.M."/>
            <person name="Lechner B.E."/>
            <person name="Liimatainen K."/>
            <person name="Lipzen A."/>
            <person name="Lukacs Z."/>
            <person name="Mihaltcheva S."/>
            <person name="Morgado L.N."/>
            <person name="Niskanen T."/>
            <person name="Noordeloos M.E."/>
            <person name="Ohm R.A."/>
            <person name="Ortiz-Santana B."/>
            <person name="Ovrebo C."/>
            <person name="Racz N."/>
            <person name="Riley R."/>
            <person name="Savchenko A."/>
            <person name="Shiryaev A."/>
            <person name="Soop K."/>
            <person name="Spirin V."/>
            <person name="Szebenyi C."/>
            <person name="Tomsovsky M."/>
            <person name="Tulloss R.E."/>
            <person name="Uehling J."/>
            <person name="Grigoriev I.V."/>
            <person name="Vagvolgyi C."/>
            <person name="Papp T."/>
            <person name="Martin F.M."/>
            <person name="Miettinen O."/>
            <person name="Hibbett D.S."/>
            <person name="Nagy L.G."/>
        </authorList>
    </citation>
    <scope>NUCLEOTIDE SEQUENCE [LARGE SCALE GENOMIC DNA]</scope>
    <source>
        <strain evidence="2 3">FP101781</strain>
    </source>
</reference>
<dbReference type="InterPro" id="IPR001841">
    <property type="entry name" value="Znf_RING"/>
</dbReference>
<comment type="caution">
    <text evidence="2">The sequence shown here is derived from an EMBL/GenBank/DDBJ whole genome shotgun (WGS) entry which is preliminary data.</text>
</comment>
<dbReference type="Pfam" id="PF14634">
    <property type="entry name" value="zf-RING_5"/>
    <property type="match status" value="1"/>
</dbReference>
<keyword evidence="3" id="KW-1185">Reference proteome</keyword>
<evidence type="ECO:0000259" key="1">
    <source>
        <dbReference type="Pfam" id="PF14634"/>
    </source>
</evidence>
<evidence type="ECO:0000313" key="3">
    <source>
        <dbReference type="Proteomes" id="UP000298030"/>
    </source>
</evidence>
<dbReference type="Proteomes" id="UP000298030">
    <property type="component" value="Unassembled WGS sequence"/>
</dbReference>
<name>A0A4Y7SYD1_COPMI</name>
<accession>A0A4Y7SYD1</accession>
<dbReference type="EMBL" id="QPFP01000047">
    <property type="protein sequence ID" value="TEB26648.1"/>
    <property type="molecule type" value="Genomic_DNA"/>
</dbReference>
<proteinExistence type="predicted"/>
<dbReference type="OrthoDB" id="2535391at2759"/>
<gene>
    <name evidence="2" type="ORF">FA13DRAFT_1737306</name>
</gene>
<feature type="domain" description="RING-type" evidence="1">
    <location>
        <begin position="21"/>
        <end position="53"/>
    </location>
</feature>
<sequence>MSHVSLNQPDVEADFWDYIACGKCHLPYSSDDPTSIPFWLTECGHVICNNHISMFPEPRMAHVPLTLMQSDLAPSGALLRPCPLPAMPLQTQTKAALAAVPRTFS</sequence>
<protein>
    <recommendedName>
        <fullName evidence="1">RING-type domain-containing protein</fullName>
    </recommendedName>
</protein>
<organism evidence="2 3">
    <name type="scientific">Coprinellus micaceus</name>
    <name type="common">Glistening ink-cap mushroom</name>
    <name type="synonym">Coprinus micaceus</name>
    <dbReference type="NCBI Taxonomy" id="71717"/>
    <lineage>
        <taxon>Eukaryota</taxon>
        <taxon>Fungi</taxon>
        <taxon>Dikarya</taxon>
        <taxon>Basidiomycota</taxon>
        <taxon>Agaricomycotina</taxon>
        <taxon>Agaricomycetes</taxon>
        <taxon>Agaricomycetidae</taxon>
        <taxon>Agaricales</taxon>
        <taxon>Agaricineae</taxon>
        <taxon>Psathyrellaceae</taxon>
        <taxon>Coprinellus</taxon>
    </lineage>
</organism>
<dbReference type="AlphaFoldDB" id="A0A4Y7SYD1"/>
<evidence type="ECO:0000313" key="2">
    <source>
        <dbReference type="EMBL" id="TEB26648.1"/>
    </source>
</evidence>
<dbReference type="STRING" id="71717.A0A4Y7SYD1"/>